<dbReference type="RefSeq" id="WP_145203970.1">
    <property type="nucleotide sequence ID" value="NZ_CP036434.1"/>
</dbReference>
<name>A0A518EZJ8_9BACT</name>
<dbReference type="AlphaFoldDB" id="A0A518EZJ8"/>
<keyword evidence="1" id="KW-1133">Transmembrane helix</keyword>
<keyword evidence="1" id="KW-0472">Membrane</keyword>
<accession>A0A518EZJ8</accession>
<evidence type="ECO:0000313" key="2">
    <source>
        <dbReference type="EMBL" id="QDV09501.1"/>
    </source>
</evidence>
<evidence type="ECO:0000313" key="3">
    <source>
        <dbReference type="Proteomes" id="UP000320390"/>
    </source>
</evidence>
<dbReference type="Proteomes" id="UP000320390">
    <property type="component" value="Chromosome"/>
</dbReference>
<dbReference type="EMBL" id="CP036434">
    <property type="protein sequence ID" value="QDV09501.1"/>
    <property type="molecule type" value="Genomic_DNA"/>
</dbReference>
<protein>
    <submittedName>
        <fullName evidence="2">Uncharacterized protein</fullName>
    </submittedName>
</protein>
<keyword evidence="3" id="KW-1185">Reference proteome</keyword>
<sequence length="89" mass="9412">MNGHSEPPPSPHATAWQVAWPALLFWALSAALGTWARLSHARCVSGEDPGYLLWSATEHTSRSALALTLVIWAIMPGSSGPTGGAAQYD</sequence>
<feature type="transmembrane region" description="Helical" evidence="1">
    <location>
        <begin position="18"/>
        <end position="36"/>
    </location>
</feature>
<gene>
    <name evidence="2" type="ORF">Poly30_50590</name>
</gene>
<proteinExistence type="predicted"/>
<keyword evidence="1" id="KW-0812">Transmembrane</keyword>
<evidence type="ECO:0000256" key="1">
    <source>
        <dbReference type="SAM" id="Phobius"/>
    </source>
</evidence>
<reference evidence="2 3" key="1">
    <citation type="submission" date="2019-02" db="EMBL/GenBank/DDBJ databases">
        <title>Deep-cultivation of Planctomycetes and their phenomic and genomic characterization uncovers novel biology.</title>
        <authorList>
            <person name="Wiegand S."/>
            <person name="Jogler M."/>
            <person name="Boedeker C."/>
            <person name="Pinto D."/>
            <person name="Vollmers J."/>
            <person name="Rivas-Marin E."/>
            <person name="Kohn T."/>
            <person name="Peeters S.H."/>
            <person name="Heuer A."/>
            <person name="Rast P."/>
            <person name="Oberbeckmann S."/>
            <person name="Bunk B."/>
            <person name="Jeske O."/>
            <person name="Meyerdierks A."/>
            <person name="Storesund J.E."/>
            <person name="Kallscheuer N."/>
            <person name="Luecker S."/>
            <person name="Lage O.M."/>
            <person name="Pohl T."/>
            <person name="Merkel B.J."/>
            <person name="Hornburger P."/>
            <person name="Mueller R.-W."/>
            <person name="Bruemmer F."/>
            <person name="Labrenz M."/>
            <person name="Spormann A.M."/>
            <person name="Op den Camp H."/>
            <person name="Overmann J."/>
            <person name="Amann R."/>
            <person name="Jetten M.S.M."/>
            <person name="Mascher T."/>
            <person name="Medema M.H."/>
            <person name="Devos D.P."/>
            <person name="Kaster A.-K."/>
            <person name="Ovreas L."/>
            <person name="Rohde M."/>
            <person name="Galperin M.Y."/>
            <person name="Jogler C."/>
        </authorList>
    </citation>
    <scope>NUCLEOTIDE SEQUENCE [LARGE SCALE GENOMIC DNA]</scope>
    <source>
        <strain evidence="2 3">Poly30</strain>
    </source>
</reference>
<organism evidence="2 3">
    <name type="scientific">Saltatorellus ferox</name>
    <dbReference type="NCBI Taxonomy" id="2528018"/>
    <lineage>
        <taxon>Bacteria</taxon>
        <taxon>Pseudomonadati</taxon>
        <taxon>Planctomycetota</taxon>
        <taxon>Planctomycetia</taxon>
        <taxon>Planctomycetia incertae sedis</taxon>
        <taxon>Saltatorellus</taxon>
    </lineage>
</organism>